<reference evidence="1 2" key="1">
    <citation type="journal article" date="2019" name="Genome Biol. Evol.">
        <title>Insights into the evolution of the New World diploid cottons (Gossypium, subgenus Houzingenia) based on genome sequencing.</title>
        <authorList>
            <person name="Grover C.E."/>
            <person name="Arick M.A. 2nd"/>
            <person name="Thrash A."/>
            <person name="Conover J.L."/>
            <person name="Sanders W.S."/>
            <person name="Peterson D.G."/>
            <person name="Frelichowski J.E."/>
            <person name="Scheffler J.A."/>
            <person name="Scheffler B.E."/>
            <person name="Wendel J.F."/>
        </authorList>
    </citation>
    <scope>NUCLEOTIDE SEQUENCE [LARGE SCALE GENOMIC DNA]</scope>
    <source>
        <strain evidence="1">185</strain>
        <tissue evidence="1">Leaf</tissue>
    </source>
</reference>
<keyword evidence="2" id="KW-1185">Reference proteome</keyword>
<dbReference type="EMBL" id="JABFAA010343394">
    <property type="protein sequence ID" value="MBA0701933.1"/>
    <property type="molecule type" value="Genomic_DNA"/>
</dbReference>
<dbReference type="Proteomes" id="UP000593577">
    <property type="component" value="Unassembled WGS sequence"/>
</dbReference>
<organism evidence="1 2">
    <name type="scientific">Gossypium aridum</name>
    <name type="common">American cotton</name>
    <name type="synonym">Erioxylum aridum</name>
    <dbReference type="NCBI Taxonomy" id="34290"/>
    <lineage>
        <taxon>Eukaryota</taxon>
        <taxon>Viridiplantae</taxon>
        <taxon>Streptophyta</taxon>
        <taxon>Embryophyta</taxon>
        <taxon>Tracheophyta</taxon>
        <taxon>Spermatophyta</taxon>
        <taxon>Magnoliopsida</taxon>
        <taxon>eudicotyledons</taxon>
        <taxon>Gunneridae</taxon>
        <taxon>Pentapetalae</taxon>
        <taxon>rosids</taxon>
        <taxon>malvids</taxon>
        <taxon>Malvales</taxon>
        <taxon>Malvaceae</taxon>
        <taxon>Malvoideae</taxon>
        <taxon>Gossypium</taxon>
    </lineage>
</organism>
<evidence type="ECO:0000313" key="1">
    <source>
        <dbReference type="EMBL" id="MBA0701933.1"/>
    </source>
</evidence>
<sequence length="84" mass="9301">MNSHSIPCLFPRYSKYSPIPPFGSPFIDSGVFLLQPYSLSSCNRASSFFCFLQRLRNSSGKGGNLFLPSSSFILFDVSLPLIAE</sequence>
<accession>A0A7J8YQT6</accession>
<protein>
    <submittedName>
        <fullName evidence="1">Uncharacterized protein</fullName>
    </submittedName>
</protein>
<dbReference type="AlphaFoldDB" id="A0A7J8YQT6"/>
<name>A0A7J8YQT6_GOSAI</name>
<gene>
    <name evidence="1" type="ORF">Goari_027259</name>
</gene>
<feature type="non-terminal residue" evidence="1">
    <location>
        <position position="1"/>
    </location>
</feature>
<proteinExistence type="predicted"/>
<comment type="caution">
    <text evidence="1">The sequence shown here is derived from an EMBL/GenBank/DDBJ whole genome shotgun (WGS) entry which is preliminary data.</text>
</comment>
<evidence type="ECO:0000313" key="2">
    <source>
        <dbReference type="Proteomes" id="UP000593577"/>
    </source>
</evidence>